<accession>A0A9Q1KXS9</accession>
<sequence length="200" mass="22085">MADNEEISDVINPSFPTARVKKIVKIDKDINRISSEALFLVSGATELFLQFLAEKSAQIAAEKKRKTVKIDHLRVAVKRHHPTRDFLLDSLPSPSQPPDRPAAAAGTVKEKPAPPNTRSIDSFFRKPQREEGPSCVNEHDNLVSNDALVNEISISTKAASKASYEKLAAFTSTVHKGLHSVIKLGQNVVAYVFRYTIQLV</sequence>
<dbReference type="CDD" id="cd22929">
    <property type="entry name" value="HFD_POLE4-like"/>
    <property type="match status" value="1"/>
</dbReference>
<dbReference type="PANTHER" id="PTHR10252:SF54">
    <property type="entry name" value="CHROMATIN ACCESSIBILITY COMPLEX PROTEIN 1"/>
    <property type="match status" value="1"/>
</dbReference>
<comment type="subcellular location">
    <subcellularLocation>
        <location evidence="1">Nucleus</location>
    </subcellularLocation>
</comment>
<dbReference type="InterPro" id="IPR050568">
    <property type="entry name" value="Transcr_DNA_Rep_Reg"/>
</dbReference>
<dbReference type="Proteomes" id="UP001153076">
    <property type="component" value="Unassembled WGS sequence"/>
</dbReference>
<dbReference type="OrthoDB" id="636685at2759"/>
<dbReference type="EMBL" id="JAKOGI010000008">
    <property type="protein sequence ID" value="KAJ8451523.1"/>
    <property type="molecule type" value="Genomic_DNA"/>
</dbReference>
<dbReference type="InterPro" id="IPR009072">
    <property type="entry name" value="Histone-fold"/>
</dbReference>
<reference evidence="5" key="1">
    <citation type="submission" date="2022-04" db="EMBL/GenBank/DDBJ databases">
        <title>Carnegiea gigantea Genome sequencing and assembly v2.</title>
        <authorList>
            <person name="Copetti D."/>
            <person name="Sanderson M.J."/>
            <person name="Burquez A."/>
            <person name="Wojciechowski M.F."/>
        </authorList>
    </citation>
    <scope>NUCLEOTIDE SEQUENCE</scope>
    <source>
        <strain evidence="5">SGP5-SGP5p</strain>
        <tissue evidence="5">Aerial part</tissue>
    </source>
</reference>
<dbReference type="AlphaFoldDB" id="A0A9Q1KXS9"/>
<protein>
    <recommendedName>
        <fullName evidence="4">Transcription factor CBF/NF-Y/archaeal histone domain-containing protein</fullName>
    </recommendedName>
</protein>
<keyword evidence="6" id="KW-1185">Reference proteome</keyword>
<proteinExistence type="predicted"/>
<dbReference type="GO" id="GO:0000976">
    <property type="term" value="F:transcription cis-regulatory region binding"/>
    <property type="evidence" value="ECO:0007669"/>
    <property type="project" value="TreeGrafter"/>
</dbReference>
<evidence type="ECO:0000256" key="3">
    <source>
        <dbReference type="SAM" id="MobiDB-lite"/>
    </source>
</evidence>
<evidence type="ECO:0000313" key="6">
    <source>
        <dbReference type="Proteomes" id="UP001153076"/>
    </source>
</evidence>
<name>A0A9Q1KXS9_9CARY</name>
<keyword evidence="2" id="KW-0539">Nucleus</keyword>
<gene>
    <name evidence="5" type="ORF">Cgig2_018157</name>
</gene>
<dbReference type="Pfam" id="PF00808">
    <property type="entry name" value="CBFD_NFYB_HMF"/>
    <property type="match status" value="1"/>
</dbReference>
<dbReference type="SUPFAM" id="SSF47113">
    <property type="entry name" value="Histone-fold"/>
    <property type="match status" value="1"/>
</dbReference>
<evidence type="ECO:0000259" key="4">
    <source>
        <dbReference type="Pfam" id="PF00808"/>
    </source>
</evidence>
<dbReference type="Gene3D" id="1.10.20.10">
    <property type="entry name" value="Histone, subunit A"/>
    <property type="match status" value="1"/>
</dbReference>
<evidence type="ECO:0000256" key="2">
    <source>
        <dbReference type="ARBA" id="ARBA00023242"/>
    </source>
</evidence>
<organism evidence="5 6">
    <name type="scientific">Carnegiea gigantea</name>
    <dbReference type="NCBI Taxonomy" id="171969"/>
    <lineage>
        <taxon>Eukaryota</taxon>
        <taxon>Viridiplantae</taxon>
        <taxon>Streptophyta</taxon>
        <taxon>Embryophyta</taxon>
        <taxon>Tracheophyta</taxon>
        <taxon>Spermatophyta</taxon>
        <taxon>Magnoliopsida</taxon>
        <taxon>eudicotyledons</taxon>
        <taxon>Gunneridae</taxon>
        <taxon>Pentapetalae</taxon>
        <taxon>Caryophyllales</taxon>
        <taxon>Cactineae</taxon>
        <taxon>Cactaceae</taxon>
        <taxon>Cactoideae</taxon>
        <taxon>Echinocereeae</taxon>
        <taxon>Carnegiea</taxon>
    </lineage>
</organism>
<comment type="caution">
    <text evidence="5">The sequence shown here is derived from an EMBL/GenBank/DDBJ whole genome shotgun (WGS) entry which is preliminary data.</text>
</comment>
<dbReference type="GO" id="GO:0005634">
    <property type="term" value="C:nucleus"/>
    <property type="evidence" value="ECO:0007669"/>
    <property type="project" value="UniProtKB-SubCell"/>
</dbReference>
<dbReference type="GO" id="GO:0046982">
    <property type="term" value="F:protein heterodimerization activity"/>
    <property type="evidence" value="ECO:0007669"/>
    <property type="project" value="InterPro"/>
</dbReference>
<evidence type="ECO:0000313" key="5">
    <source>
        <dbReference type="EMBL" id="KAJ8451523.1"/>
    </source>
</evidence>
<dbReference type="InterPro" id="IPR003958">
    <property type="entry name" value="CBFA_NFYB_domain"/>
</dbReference>
<dbReference type="GO" id="GO:0006355">
    <property type="term" value="P:regulation of DNA-templated transcription"/>
    <property type="evidence" value="ECO:0007669"/>
    <property type="project" value="TreeGrafter"/>
</dbReference>
<feature type="domain" description="Transcription factor CBF/NF-Y/archaeal histone" evidence="4">
    <location>
        <begin position="14"/>
        <end position="77"/>
    </location>
</feature>
<evidence type="ECO:0000256" key="1">
    <source>
        <dbReference type="ARBA" id="ARBA00004123"/>
    </source>
</evidence>
<dbReference type="PANTHER" id="PTHR10252">
    <property type="entry name" value="HISTONE-LIKE TRANSCRIPTION FACTOR CCAAT-RELATED"/>
    <property type="match status" value="1"/>
</dbReference>
<feature type="region of interest" description="Disordered" evidence="3">
    <location>
        <begin position="85"/>
        <end position="121"/>
    </location>
</feature>